<reference evidence="1" key="1">
    <citation type="journal article" date="2023" name="Plant J.">
        <title>Genome sequences and population genomics provide insights into the demographic history, inbreeding, and mutation load of two 'living fossil' tree species of Dipteronia.</title>
        <authorList>
            <person name="Feng Y."/>
            <person name="Comes H.P."/>
            <person name="Chen J."/>
            <person name="Zhu S."/>
            <person name="Lu R."/>
            <person name="Zhang X."/>
            <person name="Li P."/>
            <person name="Qiu J."/>
            <person name="Olsen K.M."/>
            <person name="Qiu Y."/>
        </authorList>
    </citation>
    <scope>NUCLEOTIDE SEQUENCE</scope>
    <source>
        <strain evidence="1">KIB01</strain>
    </source>
</reference>
<proteinExistence type="predicted"/>
<dbReference type="InterPro" id="IPR037027">
    <property type="entry name" value="YqgF/RNaseH-like_dom_sf"/>
</dbReference>
<dbReference type="Proteomes" id="UP001280121">
    <property type="component" value="Unassembled WGS sequence"/>
</dbReference>
<dbReference type="PANTHER" id="PTHR33317:SF1">
    <property type="entry name" value="POLYNUCLEOTIDYL TRANSFERASE, RIBONUCLEASE H-LIKE SUPERFAMILY PROTEIN"/>
    <property type="match status" value="1"/>
</dbReference>
<dbReference type="EMBL" id="JANJYI010000004">
    <property type="protein sequence ID" value="KAK2652469.1"/>
    <property type="molecule type" value="Genomic_DNA"/>
</dbReference>
<comment type="caution">
    <text evidence="1">The sequence shown here is derived from an EMBL/GenBank/DDBJ whole genome shotgun (WGS) entry which is preliminary data.</text>
</comment>
<dbReference type="Gene3D" id="3.30.420.140">
    <property type="entry name" value="YqgF/RNase H-like domain"/>
    <property type="match status" value="1"/>
</dbReference>
<organism evidence="1 2">
    <name type="scientific">Dipteronia dyeriana</name>
    <dbReference type="NCBI Taxonomy" id="168575"/>
    <lineage>
        <taxon>Eukaryota</taxon>
        <taxon>Viridiplantae</taxon>
        <taxon>Streptophyta</taxon>
        <taxon>Embryophyta</taxon>
        <taxon>Tracheophyta</taxon>
        <taxon>Spermatophyta</taxon>
        <taxon>Magnoliopsida</taxon>
        <taxon>eudicotyledons</taxon>
        <taxon>Gunneridae</taxon>
        <taxon>Pentapetalae</taxon>
        <taxon>rosids</taxon>
        <taxon>malvids</taxon>
        <taxon>Sapindales</taxon>
        <taxon>Sapindaceae</taxon>
        <taxon>Hippocastanoideae</taxon>
        <taxon>Acereae</taxon>
        <taxon>Dipteronia</taxon>
    </lineage>
</organism>
<name>A0AAD9X488_9ROSI</name>
<sequence>MFVIIFSICCNVNFFQHCRALDRQEVNTSSMADMIQSFISEHNLVGFVVGTKHAGPMDEQTRQFIDNLCETGKFEGFKYTLWDCDIVSKNAEFVFNQHVEFILDILNQPRNMPKTIMEKSSAVSALQGYVDGTNKMVKEDWV</sequence>
<evidence type="ECO:0000313" key="1">
    <source>
        <dbReference type="EMBL" id="KAK2652469.1"/>
    </source>
</evidence>
<dbReference type="PANTHER" id="PTHR33317">
    <property type="entry name" value="POLYNUCLEOTIDYL TRANSFERASE, RIBONUCLEASE H-LIKE SUPERFAMILY PROTEIN"/>
    <property type="match status" value="1"/>
</dbReference>
<keyword evidence="2" id="KW-1185">Reference proteome</keyword>
<evidence type="ECO:0000313" key="2">
    <source>
        <dbReference type="Proteomes" id="UP001280121"/>
    </source>
</evidence>
<dbReference type="AlphaFoldDB" id="A0AAD9X488"/>
<dbReference type="GO" id="GO:0000967">
    <property type="term" value="P:rRNA 5'-end processing"/>
    <property type="evidence" value="ECO:0007669"/>
    <property type="project" value="TreeGrafter"/>
</dbReference>
<gene>
    <name evidence="1" type="ORF">Ddye_012325</name>
</gene>
<protein>
    <submittedName>
        <fullName evidence="1">Uncharacterized protein</fullName>
    </submittedName>
</protein>
<accession>A0AAD9X488</accession>
<dbReference type="InterPro" id="IPR005227">
    <property type="entry name" value="YqgF"/>
</dbReference>